<reference evidence="1 2" key="2">
    <citation type="journal article" date="2022" name="Mol. Ecol. Resour.">
        <title>The genomes of chicory, endive, great burdock and yacon provide insights into Asteraceae paleo-polyploidization history and plant inulin production.</title>
        <authorList>
            <person name="Fan W."/>
            <person name="Wang S."/>
            <person name="Wang H."/>
            <person name="Wang A."/>
            <person name="Jiang F."/>
            <person name="Liu H."/>
            <person name="Zhao H."/>
            <person name="Xu D."/>
            <person name="Zhang Y."/>
        </authorList>
    </citation>
    <scope>NUCLEOTIDE SEQUENCE [LARGE SCALE GENOMIC DNA]</scope>
    <source>
        <strain evidence="2">cv. Yunnan</strain>
        <tissue evidence="1">Leaves</tissue>
    </source>
</reference>
<sequence length="299" mass="32906">MAAWRGVVGGVGWGGVRWVGEGGVGGDDLAMAWCGGWGGVGEMKLAKETLKGISNSMNSFILKAMKEQNNNLLELLEKSIGFEGVEIFDTDHVQPLLPLELVNSWSLPIVTLTCIVVALPNIPKDTIGSLFKSVGEGLSYTHLVEESLNTASEYVNIRKTTMILWHEVEHKCKWLDNPLAKSILKGKTVSEIVKWLSDKAKQIVTEFKQGTDGEPVENPPHALIAGNSMYRITQTILLRYQGNIEAITDKQLFVFLNGVIADIFSTCFTNIPRVITIRCHESVIEKKEESVRVAAKILG</sequence>
<reference evidence="2" key="1">
    <citation type="journal article" date="2022" name="Mol. Ecol. Resour.">
        <title>The genomes of chicory, endive, great burdock and yacon provide insights into Asteraceae palaeo-polyploidization history and plant inulin production.</title>
        <authorList>
            <person name="Fan W."/>
            <person name="Wang S."/>
            <person name="Wang H."/>
            <person name="Wang A."/>
            <person name="Jiang F."/>
            <person name="Liu H."/>
            <person name="Zhao H."/>
            <person name="Xu D."/>
            <person name="Zhang Y."/>
        </authorList>
    </citation>
    <scope>NUCLEOTIDE SEQUENCE [LARGE SCALE GENOMIC DNA]</scope>
    <source>
        <strain evidence="2">cv. Yunnan</strain>
    </source>
</reference>
<evidence type="ECO:0000313" key="1">
    <source>
        <dbReference type="EMBL" id="KAI3812358.1"/>
    </source>
</evidence>
<keyword evidence="2" id="KW-1185">Reference proteome</keyword>
<gene>
    <name evidence="1" type="ORF">L1987_17065</name>
</gene>
<evidence type="ECO:0000313" key="2">
    <source>
        <dbReference type="Proteomes" id="UP001056120"/>
    </source>
</evidence>
<name>A0ACB9IY11_9ASTR</name>
<organism evidence="1 2">
    <name type="scientific">Smallanthus sonchifolius</name>
    <dbReference type="NCBI Taxonomy" id="185202"/>
    <lineage>
        <taxon>Eukaryota</taxon>
        <taxon>Viridiplantae</taxon>
        <taxon>Streptophyta</taxon>
        <taxon>Embryophyta</taxon>
        <taxon>Tracheophyta</taxon>
        <taxon>Spermatophyta</taxon>
        <taxon>Magnoliopsida</taxon>
        <taxon>eudicotyledons</taxon>
        <taxon>Gunneridae</taxon>
        <taxon>Pentapetalae</taxon>
        <taxon>asterids</taxon>
        <taxon>campanulids</taxon>
        <taxon>Asterales</taxon>
        <taxon>Asteraceae</taxon>
        <taxon>Asteroideae</taxon>
        <taxon>Heliantheae alliance</taxon>
        <taxon>Millerieae</taxon>
        <taxon>Smallanthus</taxon>
    </lineage>
</organism>
<dbReference type="Proteomes" id="UP001056120">
    <property type="component" value="Linkage Group LG06"/>
</dbReference>
<protein>
    <submittedName>
        <fullName evidence="1">Uncharacterized protein</fullName>
    </submittedName>
</protein>
<dbReference type="EMBL" id="CM042023">
    <property type="protein sequence ID" value="KAI3812358.1"/>
    <property type="molecule type" value="Genomic_DNA"/>
</dbReference>
<comment type="caution">
    <text evidence="1">The sequence shown here is derived from an EMBL/GenBank/DDBJ whole genome shotgun (WGS) entry which is preliminary data.</text>
</comment>
<accession>A0ACB9IY11</accession>
<proteinExistence type="predicted"/>